<evidence type="ECO:0000256" key="5">
    <source>
        <dbReference type="SAM" id="MobiDB-lite"/>
    </source>
</evidence>
<dbReference type="GO" id="GO:0004674">
    <property type="term" value="F:protein serine/threonine kinase activity"/>
    <property type="evidence" value="ECO:0007669"/>
    <property type="project" value="TreeGrafter"/>
</dbReference>
<keyword evidence="1" id="KW-0808">Transferase</keyword>
<evidence type="ECO:0000259" key="6">
    <source>
        <dbReference type="PROSITE" id="PS50011"/>
    </source>
</evidence>
<evidence type="ECO:0000313" key="8">
    <source>
        <dbReference type="Proteomes" id="UP000265703"/>
    </source>
</evidence>
<protein>
    <submittedName>
        <fullName evidence="7">Kinase-like domain-containing protein</fullName>
    </submittedName>
</protein>
<reference evidence="7 8" key="1">
    <citation type="submission" date="2018-06" db="EMBL/GenBank/DDBJ databases">
        <title>Comparative genomics reveals the genomic features of Rhizophagus irregularis, R. cerebriforme, R. diaphanum and Gigaspora rosea, and their symbiotic lifestyle signature.</title>
        <authorList>
            <person name="Morin E."/>
            <person name="San Clemente H."/>
            <person name="Chen E.C.H."/>
            <person name="De La Providencia I."/>
            <person name="Hainaut M."/>
            <person name="Kuo A."/>
            <person name="Kohler A."/>
            <person name="Murat C."/>
            <person name="Tang N."/>
            <person name="Roy S."/>
            <person name="Loubradou J."/>
            <person name="Henrissat B."/>
            <person name="Grigoriev I.V."/>
            <person name="Corradi N."/>
            <person name="Roux C."/>
            <person name="Martin F.M."/>
        </authorList>
    </citation>
    <scope>NUCLEOTIDE SEQUENCE [LARGE SCALE GENOMIC DNA]</scope>
    <source>
        <strain evidence="7 8">DAOM 227022</strain>
    </source>
</reference>
<feature type="domain" description="Protein kinase" evidence="6">
    <location>
        <begin position="137"/>
        <end position="410"/>
    </location>
</feature>
<dbReference type="PANTHER" id="PTHR44329:SF288">
    <property type="entry name" value="MITOGEN-ACTIVATED PROTEIN KINASE KINASE KINASE 20"/>
    <property type="match status" value="1"/>
</dbReference>
<evidence type="ECO:0000256" key="3">
    <source>
        <dbReference type="ARBA" id="ARBA00022777"/>
    </source>
</evidence>
<gene>
    <name evidence="7" type="ORF">C1645_871919</name>
</gene>
<dbReference type="OrthoDB" id="2791079at2759"/>
<keyword evidence="2" id="KW-0547">Nucleotide-binding</keyword>
<evidence type="ECO:0000256" key="4">
    <source>
        <dbReference type="ARBA" id="ARBA00022840"/>
    </source>
</evidence>
<feature type="compositionally biased region" description="Acidic residues" evidence="5">
    <location>
        <begin position="550"/>
        <end position="565"/>
    </location>
</feature>
<name>A0A397TFI7_9GLOM</name>
<proteinExistence type="predicted"/>
<keyword evidence="8" id="KW-1185">Reference proteome</keyword>
<keyword evidence="4" id="KW-0067">ATP-binding</keyword>
<sequence length="565" mass="66071">MSTIRKKLISAAINRAIALTDYNVYDDMHKQHEFKKQTLLADSSLTNDEKTEAVKELNKIYDRNKVLLNKGTKRICEKCNQECLATLYCEYCVRNYLKTNFSNWTSGNNDIDNLIQKCQLETLEPEKVIEWIPYNNLQNIKYLTKGGCSEIYTASWINGYYKEWDSKEKVLKRFGRQKVVLKSLENVENANKRWFDEANSHFTICNKYPNIVQCFGLTQNPSNGNYMLVMNIMDTNLREYLQQNHNQLTWKKRIQFTYDIIDALDSIHRENAIHRDLHSGNILHSPRKNDWYISDLGFCGPADKPSSSIYGNLPYIAPEVISEKQTTFASDIYSIAILMWEISSGQPPFIKYEHDYYLAMNIVNGIRPKIISGTPLEYESLMKQCWDADPLKRPDIDTLWEKIREMNRLYQSMPNESKANNNLKMNKLSENYTSRSFTSKVHQFENFPEPRNATEVEQEAFHSKSYDEFCIPDNIDYFDKSSNQKNDSASKKRGGNFEVKSERLTKKFKKLQITNDSQNDYNNVGTMQHHTYVVDDKDEIHNNPNLHSEEQDELEIPDDLDTDKL</sequence>
<dbReference type="Pfam" id="PF07714">
    <property type="entry name" value="PK_Tyr_Ser-Thr"/>
    <property type="match status" value="1"/>
</dbReference>
<keyword evidence="3 7" id="KW-0418">Kinase</keyword>
<dbReference type="InterPro" id="IPR001245">
    <property type="entry name" value="Ser-Thr/Tyr_kinase_cat_dom"/>
</dbReference>
<dbReference type="Gene3D" id="1.10.510.10">
    <property type="entry name" value="Transferase(Phosphotransferase) domain 1"/>
    <property type="match status" value="1"/>
</dbReference>
<evidence type="ECO:0000256" key="1">
    <source>
        <dbReference type="ARBA" id="ARBA00022679"/>
    </source>
</evidence>
<accession>A0A397TFI7</accession>
<dbReference type="SUPFAM" id="SSF56112">
    <property type="entry name" value="Protein kinase-like (PK-like)"/>
    <property type="match status" value="1"/>
</dbReference>
<dbReference type="PROSITE" id="PS50011">
    <property type="entry name" value="PROTEIN_KINASE_DOM"/>
    <property type="match status" value="1"/>
</dbReference>
<organism evidence="7 8">
    <name type="scientific">Glomus cerebriforme</name>
    <dbReference type="NCBI Taxonomy" id="658196"/>
    <lineage>
        <taxon>Eukaryota</taxon>
        <taxon>Fungi</taxon>
        <taxon>Fungi incertae sedis</taxon>
        <taxon>Mucoromycota</taxon>
        <taxon>Glomeromycotina</taxon>
        <taxon>Glomeromycetes</taxon>
        <taxon>Glomerales</taxon>
        <taxon>Glomeraceae</taxon>
        <taxon>Glomus</taxon>
    </lineage>
</organism>
<dbReference type="InterPro" id="IPR051681">
    <property type="entry name" value="Ser/Thr_Kinases-Pseudokinases"/>
</dbReference>
<feature type="region of interest" description="Disordered" evidence="5">
    <location>
        <begin position="538"/>
        <end position="565"/>
    </location>
</feature>
<evidence type="ECO:0000256" key="2">
    <source>
        <dbReference type="ARBA" id="ARBA00022741"/>
    </source>
</evidence>
<dbReference type="PANTHER" id="PTHR44329">
    <property type="entry name" value="SERINE/THREONINE-PROTEIN KINASE TNNI3K-RELATED"/>
    <property type="match status" value="1"/>
</dbReference>
<comment type="caution">
    <text evidence="7">The sequence shown here is derived from an EMBL/GenBank/DDBJ whole genome shotgun (WGS) entry which is preliminary data.</text>
</comment>
<evidence type="ECO:0000313" key="7">
    <source>
        <dbReference type="EMBL" id="RIA96682.1"/>
    </source>
</evidence>
<dbReference type="InterPro" id="IPR011009">
    <property type="entry name" value="Kinase-like_dom_sf"/>
</dbReference>
<dbReference type="InterPro" id="IPR000719">
    <property type="entry name" value="Prot_kinase_dom"/>
</dbReference>
<dbReference type="GO" id="GO:0005524">
    <property type="term" value="F:ATP binding"/>
    <property type="evidence" value="ECO:0007669"/>
    <property type="project" value="UniProtKB-KW"/>
</dbReference>
<dbReference type="EMBL" id="QKYT01000041">
    <property type="protein sequence ID" value="RIA96682.1"/>
    <property type="molecule type" value="Genomic_DNA"/>
</dbReference>
<dbReference type="Proteomes" id="UP000265703">
    <property type="component" value="Unassembled WGS sequence"/>
</dbReference>
<dbReference type="AlphaFoldDB" id="A0A397TFI7"/>